<protein>
    <recommendedName>
        <fullName evidence="3">Phage tail protein</fullName>
    </recommendedName>
</protein>
<dbReference type="RefSeq" id="WP_106854554.1">
    <property type="nucleotide sequence ID" value="NZ_OGTP01000005.1"/>
</dbReference>
<evidence type="ECO:0000313" key="1">
    <source>
        <dbReference type="EMBL" id="SPB14884.1"/>
    </source>
</evidence>
<evidence type="ECO:0008006" key="3">
    <source>
        <dbReference type="Google" id="ProtNLM"/>
    </source>
</evidence>
<organism evidence="1 2">
    <name type="scientific">Caballeronia novacaledonica</name>
    <dbReference type="NCBI Taxonomy" id="1544861"/>
    <lineage>
        <taxon>Bacteria</taxon>
        <taxon>Pseudomonadati</taxon>
        <taxon>Pseudomonadota</taxon>
        <taxon>Betaproteobacteria</taxon>
        <taxon>Burkholderiales</taxon>
        <taxon>Burkholderiaceae</taxon>
        <taxon>Caballeronia</taxon>
    </lineage>
</organism>
<keyword evidence="2" id="KW-1185">Reference proteome</keyword>
<dbReference type="AlphaFoldDB" id="A0A2U3I444"/>
<name>A0A2U3I444_9BURK</name>
<dbReference type="OrthoDB" id="9029638at2"/>
<accession>A0A2U3I444</accession>
<dbReference type="Proteomes" id="UP000238169">
    <property type="component" value="Unassembled WGS sequence"/>
</dbReference>
<dbReference type="EMBL" id="OGTP01000005">
    <property type="protein sequence ID" value="SPB14884.1"/>
    <property type="molecule type" value="Genomic_DNA"/>
</dbReference>
<evidence type="ECO:0000313" key="2">
    <source>
        <dbReference type="Proteomes" id="UP000238169"/>
    </source>
</evidence>
<proteinExistence type="predicted"/>
<reference evidence="2" key="1">
    <citation type="submission" date="2018-01" db="EMBL/GenBank/DDBJ databases">
        <authorList>
            <person name="Peeters C."/>
        </authorList>
    </citation>
    <scope>NUCLEOTIDE SEQUENCE [LARGE SCALE GENOMIC DNA]</scope>
</reference>
<sequence length="250" mass="26730">MPLIPFPDVPPVAGVPDLNRLPLAVGVLTGVTQALQGPDYFGWLPGDTPQWILCDDQGNALVTPDAVVDLGFRGEQRVASYPVEQGAFASYKKVAQPQELTLRRDVFLLELGSLLGSLTLVNVTTPDETYRGYNLDRLDYQRRSSAGLSLIVAEIHLTEIRTSAQASYSNTAQPSGNDPQIQGWVCTAAELPTPTNRLTPVQQAAASMHAMFANAQQSVEKIETTAATQLTQGFSGVATSLESAVSGVFA</sequence>
<gene>
    <name evidence="1" type="ORF">NOV72_02115</name>
</gene>